<keyword evidence="2" id="KW-1185">Reference proteome</keyword>
<dbReference type="Proteomes" id="UP000306575">
    <property type="component" value="Unassembled WGS sequence"/>
</dbReference>
<comment type="caution">
    <text evidence="1">The sequence shown here is derived from an EMBL/GenBank/DDBJ whole genome shotgun (WGS) entry which is preliminary data.</text>
</comment>
<sequence length="60" mass="6293">MAVILKNGREGSKLSCGDAEKVAVSMQSECPIPVETARYIAAGANGSFAAFESVRVFTKV</sequence>
<name>A0A4U7N1K8_9RHOB</name>
<reference evidence="1 2" key="1">
    <citation type="submission" date="2019-04" db="EMBL/GenBank/DDBJ databases">
        <title>Genome sequence of Pelagicola litoralis CL-ES2.</title>
        <authorList>
            <person name="Cao J."/>
        </authorList>
    </citation>
    <scope>NUCLEOTIDE SEQUENCE [LARGE SCALE GENOMIC DNA]</scope>
    <source>
        <strain evidence="1 2">CL-ES2</strain>
    </source>
</reference>
<proteinExistence type="predicted"/>
<dbReference type="AlphaFoldDB" id="A0A4U7N1K8"/>
<evidence type="ECO:0000313" key="2">
    <source>
        <dbReference type="Proteomes" id="UP000306575"/>
    </source>
</evidence>
<dbReference type="EMBL" id="SULI01000014">
    <property type="protein sequence ID" value="TKZ19247.1"/>
    <property type="molecule type" value="Genomic_DNA"/>
</dbReference>
<accession>A0A4U7N1K8</accession>
<protein>
    <submittedName>
        <fullName evidence="1">Uncharacterized protein</fullName>
    </submittedName>
</protein>
<dbReference type="RefSeq" id="WP_138016578.1">
    <property type="nucleotide sequence ID" value="NZ_SULI01000014.1"/>
</dbReference>
<gene>
    <name evidence="1" type="ORF">FAP39_11650</name>
</gene>
<evidence type="ECO:0000313" key="1">
    <source>
        <dbReference type="EMBL" id="TKZ19247.1"/>
    </source>
</evidence>
<organism evidence="1 2">
    <name type="scientific">Shimia litoralis</name>
    <dbReference type="NCBI Taxonomy" id="420403"/>
    <lineage>
        <taxon>Bacteria</taxon>
        <taxon>Pseudomonadati</taxon>
        <taxon>Pseudomonadota</taxon>
        <taxon>Alphaproteobacteria</taxon>
        <taxon>Rhodobacterales</taxon>
        <taxon>Roseobacteraceae</taxon>
    </lineage>
</organism>